<accession>A0ABN5DLF7</accession>
<feature type="transmembrane region" description="Helical" evidence="1">
    <location>
        <begin position="57"/>
        <end position="79"/>
    </location>
</feature>
<feature type="transmembrane region" description="Helical" evidence="1">
    <location>
        <begin position="171"/>
        <end position="189"/>
    </location>
</feature>
<evidence type="ECO:0008006" key="4">
    <source>
        <dbReference type="Google" id="ProtNLM"/>
    </source>
</evidence>
<dbReference type="RefSeq" id="WP_096882496.1">
    <property type="nucleotide sequence ID" value="NZ_CP023482.1"/>
</dbReference>
<sequence length="267" mass="27376">MTPSERAPLTGACALALAAAMALPVYSDETLAGILALFVVLMCVSWPRLLELPSRTGSAIIMALAGLGSLALALIFGTTGLTSKLVIVIAVSLFLSFAHEMLRRERSRLTLSISGTASGALITTLTVIWLKCWSLASTNGPATVGFLLAMTMGLALGTLFLALPLRAPARVSGAIALGALTSGFLGWALHYPLSIIAMSALAGAVLCIAALFVFFLLSRVIGASDPGQSLAVAIAPIALTGILALLFLEVALSYVPADLGLTIIPTA</sequence>
<dbReference type="EMBL" id="CP023482">
    <property type="protein sequence ID" value="ATH95963.1"/>
    <property type="molecule type" value="Genomic_DNA"/>
</dbReference>
<feature type="transmembrane region" description="Helical" evidence="1">
    <location>
        <begin position="85"/>
        <end position="102"/>
    </location>
</feature>
<protein>
    <recommendedName>
        <fullName evidence="4">Permease</fullName>
    </recommendedName>
</protein>
<keyword evidence="1" id="KW-0812">Transmembrane</keyword>
<reference evidence="2 3" key="1">
    <citation type="journal article" date="2016" name="Int. J. Syst. Evol. Microbiol.">
        <title>Dermabacter jinjuensis sp. nov., a novel species of the genus Dermabacter isolated from a clinical specimen.</title>
        <authorList>
            <person name="Park Y.K."/>
            <person name="Lee K.M."/>
            <person name="Lee W.K."/>
            <person name="Cho M.J."/>
            <person name="Lee H.S."/>
            <person name="Cho Y.G."/>
            <person name="Lee Y.C."/>
            <person name="Lee W.K."/>
            <person name="Seong W.K."/>
            <person name="Hwang K.J."/>
        </authorList>
    </citation>
    <scope>NUCLEOTIDE SEQUENCE [LARGE SCALE GENOMIC DNA]</scope>
    <source>
        <strain evidence="2 3">32T</strain>
    </source>
</reference>
<evidence type="ECO:0000313" key="2">
    <source>
        <dbReference type="EMBL" id="ATH95963.1"/>
    </source>
</evidence>
<feature type="transmembrane region" description="Helical" evidence="1">
    <location>
        <begin position="32"/>
        <end position="50"/>
    </location>
</feature>
<keyword evidence="3" id="KW-1185">Reference proteome</keyword>
<gene>
    <name evidence="2" type="ORF">COP05_01785</name>
</gene>
<evidence type="ECO:0000256" key="1">
    <source>
        <dbReference type="SAM" id="Phobius"/>
    </source>
</evidence>
<proteinExistence type="predicted"/>
<feature type="transmembrane region" description="Helical" evidence="1">
    <location>
        <begin position="142"/>
        <end position="164"/>
    </location>
</feature>
<keyword evidence="1" id="KW-1133">Transmembrane helix</keyword>
<feature type="transmembrane region" description="Helical" evidence="1">
    <location>
        <begin position="109"/>
        <end position="130"/>
    </location>
</feature>
<feature type="transmembrane region" description="Helical" evidence="1">
    <location>
        <begin position="229"/>
        <end position="248"/>
    </location>
</feature>
<dbReference type="Proteomes" id="UP000815698">
    <property type="component" value="Chromosome"/>
</dbReference>
<feature type="transmembrane region" description="Helical" evidence="1">
    <location>
        <begin position="195"/>
        <end position="217"/>
    </location>
</feature>
<keyword evidence="1" id="KW-0472">Membrane</keyword>
<organism evidence="2 3">
    <name type="scientific">Dermabacter jinjuensis</name>
    <dbReference type="NCBI Taxonomy" id="1667168"/>
    <lineage>
        <taxon>Bacteria</taxon>
        <taxon>Bacillati</taxon>
        <taxon>Actinomycetota</taxon>
        <taxon>Actinomycetes</taxon>
        <taxon>Micrococcales</taxon>
        <taxon>Dermabacteraceae</taxon>
        <taxon>Dermabacter</taxon>
    </lineage>
</organism>
<evidence type="ECO:0000313" key="3">
    <source>
        <dbReference type="Proteomes" id="UP000815698"/>
    </source>
</evidence>
<name>A0ABN5DLF7_9MICO</name>